<feature type="compositionally biased region" description="Polar residues" evidence="1">
    <location>
        <begin position="140"/>
        <end position="160"/>
    </location>
</feature>
<organism evidence="2 3">
    <name type="scientific">Thalictrum thalictroides</name>
    <name type="common">Rue-anemone</name>
    <name type="synonym">Anemone thalictroides</name>
    <dbReference type="NCBI Taxonomy" id="46969"/>
    <lineage>
        <taxon>Eukaryota</taxon>
        <taxon>Viridiplantae</taxon>
        <taxon>Streptophyta</taxon>
        <taxon>Embryophyta</taxon>
        <taxon>Tracheophyta</taxon>
        <taxon>Spermatophyta</taxon>
        <taxon>Magnoliopsida</taxon>
        <taxon>Ranunculales</taxon>
        <taxon>Ranunculaceae</taxon>
        <taxon>Thalictroideae</taxon>
        <taxon>Thalictrum</taxon>
    </lineage>
</organism>
<proteinExistence type="predicted"/>
<feature type="compositionally biased region" description="Basic and acidic residues" evidence="1">
    <location>
        <begin position="122"/>
        <end position="134"/>
    </location>
</feature>
<dbReference type="EMBL" id="JABWDY010030725">
    <property type="protein sequence ID" value="KAF5185428.1"/>
    <property type="molecule type" value="Genomic_DNA"/>
</dbReference>
<evidence type="ECO:0000313" key="3">
    <source>
        <dbReference type="Proteomes" id="UP000554482"/>
    </source>
</evidence>
<evidence type="ECO:0000313" key="2">
    <source>
        <dbReference type="EMBL" id="KAF5185428.1"/>
    </source>
</evidence>
<reference evidence="2 3" key="1">
    <citation type="submission" date="2020-06" db="EMBL/GenBank/DDBJ databases">
        <title>Transcriptomic and genomic resources for Thalictrum thalictroides and T. hernandezii: Facilitating candidate gene discovery in an emerging model plant lineage.</title>
        <authorList>
            <person name="Arias T."/>
            <person name="Riano-Pachon D.M."/>
            <person name="Di Stilio V.S."/>
        </authorList>
    </citation>
    <scope>NUCLEOTIDE SEQUENCE [LARGE SCALE GENOMIC DNA]</scope>
    <source>
        <strain evidence="3">cv. WT478/WT964</strain>
        <tissue evidence="2">Leaves</tissue>
    </source>
</reference>
<feature type="region of interest" description="Disordered" evidence="1">
    <location>
        <begin position="107"/>
        <end position="167"/>
    </location>
</feature>
<feature type="non-terminal residue" evidence="2">
    <location>
        <position position="167"/>
    </location>
</feature>
<sequence>MWNKEYVIDNQDVGDTTLVQTEQRIVENVIDSFNGTFSDCVENTDTPQEVEEIRVLNTSYRVEETPENEQQLITNYVVQRDSRDVHEIQQEVVIKEAKVALNLMQRQQERWADAKDDDEEQDHIYDEEQDHEHDDYEEWQMQTKHGTFPFNSKLQPSPRVTWSKGAK</sequence>
<dbReference type="Proteomes" id="UP000554482">
    <property type="component" value="Unassembled WGS sequence"/>
</dbReference>
<accession>A0A7J6VLF5</accession>
<protein>
    <submittedName>
        <fullName evidence="2">Uncharacterized protein</fullName>
    </submittedName>
</protein>
<comment type="caution">
    <text evidence="2">The sequence shown here is derived from an EMBL/GenBank/DDBJ whole genome shotgun (WGS) entry which is preliminary data.</text>
</comment>
<keyword evidence="3" id="KW-1185">Reference proteome</keyword>
<name>A0A7J6VLF5_THATH</name>
<dbReference type="AlphaFoldDB" id="A0A7J6VLF5"/>
<gene>
    <name evidence="2" type="ORF">FRX31_024985</name>
</gene>
<evidence type="ECO:0000256" key="1">
    <source>
        <dbReference type="SAM" id="MobiDB-lite"/>
    </source>
</evidence>